<comment type="catalytic activity">
    <reaction evidence="12">
        <text>ssDNA + n NTP = ssDNA/pppN(pN)n-1 hybrid + (n-1) diphosphate.</text>
        <dbReference type="EC" id="2.7.7.101"/>
    </reaction>
</comment>
<evidence type="ECO:0000256" key="5">
    <source>
        <dbReference type="ARBA" id="ARBA00022705"/>
    </source>
</evidence>
<keyword evidence="4 12" id="KW-0548">Nucleotidyltransferase</keyword>
<evidence type="ECO:0000313" key="16">
    <source>
        <dbReference type="Proteomes" id="UP001059480"/>
    </source>
</evidence>
<keyword evidence="5 12" id="KW-0235">DNA replication</keyword>
<dbReference type="SMART" id="SM00400">
    <property type="entry name" value="ZnF_CHCC"/>
    <property type="match status" value="1"/>
</dbReference>
<evidence type="ECO:0000256" key="7">
    <source>
        <dbReference type="ARBA" id="ARBA00022771"/>
    </source>
</evidence>
<dbReference type="InterPro" id="IPR030846">
    <property type="entry name" value="DnaG_bac"/>
</dbReference>
<dbReference type="CDD" id="cd03364">
    <property type="entry name" value="TOPRIM_DnaG_primases"/>
    <property type="match status" value="1"/>
</dbReference>
<keyword evidence="2 12" id="KW-0639">Primosome</keyword>
<reference evidence="15" key="2">
    <citation type="journal article" date="2023" name="Curr. Microbiol.">
        <title>Granulicatella seriolae sp. nov., a Novel Facultative Anaerobe Isolated from Yellowtail Marine Fish.</title>
        <authorList>
            <person name="Lee M."/>
            <person name="Choi Y.J."/>
            <person name="Farooq A."/>
            <person name="Jeong J.B."/>
            <person name="Jung M.Y."/>
        </authorList>
    </citation>
    <scope>NUCLEOTIDE SEQUENCE</scope>
    <source>
        <strain evidence="15">S8</strain>
    </source>
</reference>
<evidence type="ECO:0000256" key="13">
    <source>
        <dbReference type="PIRNR" id="PIRNR002811"/>
    </source>
</evidence>
<accession>A0ABT1WP82</accession>
<comment type="caution">
    <text evidence="15">The sequence shown here is derived from an EMBL/GenBank/DDBJ whole genome shotgun (WGS) entry which is preliminary data.</text>
</comment>
<dbReference type="InterPro" id="IPR013264">
    <property type="entry name" value="DNAG_N"/>
</dbReference>
<dbReference type="Gene3D" id="3.40.1360.10">
    <property type="match status" value="1"/>
</dbReference>
<dbReference type="Gene3D" id="3.90.580.10">
    <property type="entry name" value="Zinc finger, CHC2-type domain"/>
    <property type="match status" value="1"/>
</dbReference>
<evidence type="ECO:0000256" key="6">
    <source>
        <dbReference type="ARBA" id="ARBA00022723"/>
    </source>
</evidence>
<dbReference type="Pfam" id="PF08275">
    <property type="entry name" value="DNAG_N"/>
    <property type="match status" value="1"/>
</dbReference>
<reference evidence="15" key="1">
    <citation type="submission" date="2022-07" db="EMBL/GenBank/DDBJ databases">
        <authorList>
            <person name="Jung M.-Y."/>
            <person name="Lee M."/>
        </authorList>
    </citation>
    <scope>NUCLEOTIDE SEQUENCE</scope>
    <source>
        <strain evidence="15">S8</strain>
    </source>
</reference>
<dbReference type="InterPro" id="IPR050219">
    <property type="entry name" value="DnaG_primase"/>
</dbReference>
<dbReference type="Pfam" id="PF13155">
    <property type="entry name" value="Toprim_2"/>
    <property type="match status" value="1"/>
</dbReference>
<dbReference type="SUPFAM" id="SSF56731">
    <property type="entry name" value="DNA primase core"/>
    <property type="match status" value="1"/>
</dbReference>
<evidence type="ECO:0000256" key="2">
    <source>
        <dbReference type="ARBA" id="ARBA00022515"/>
    </source>
</evidence>
<comment type="cofactor">
    <cofactor evidence="12 13">
        <name>Zn(2+)</name>
        <dbReference type="ChEBI" id="CHEBI:29105"/>
    </cofactor>
    <text evidence="12 13">Binds 1 zinc ion per monomer.</text>
</comment>
<dbReference type="InterPro" id="IPR006171">
    <property type="entry name" value="TOPRIM_dom"/>
</dbReference>
<name>A0ABT1WP82_9LACT</name>
<dbReference type="InterPro" id="IPR034151">
    <property type="entry name" value="TOPRIM_DnaG_bac"/>
</dbReference>
<evidence type="ECO:0000256" key="3">
    <source>
        <dbReference type="ARBA" id="ARBA00022679"/>
    </source>
</evidence>
<evidence type="ECO:0000256" key="8">
    <source>
        <dbReference type="ARBA" id="ARBA00022833"/>
    </source>
</evidence>
<evidence type="ECO:0000256" key="9">
    <source>
        <dbReference type="ARBA" id="ARBA00022842"/>
    </source>
</evidence>
<dbReference type="Pfam" id="PF10410">
    <property type="entry name" value="DnaB_bind"/>
    <property type="match status" value="1"/>
</dbReference>
<keyword evidence="11 12" id="KW-0804">Transcription</keyword>
<feature type="domain" description="Toprim" evidence="14">
    <location>
        <begin position="269"/>
        <end position="351"/>
    </location>
</feature>
<dbReference type="SUPFAM" id="SSF57783">
    <property type="entry name" value="Zinc beta-ribbon"/>
    <property type="match status" value="1"/>
</dbReference>
<protein>
    <recommendedName>
        <fullName evidence="12 13">DNA primase</fullName>
        <ecNumber evidence="12">2.7.7.101</ecNumber>
    </recommendedName>
</protein>
<comment type="subunit">
    <text evidence="12">Monomer. Interacts with DnaB.</text>
</comment>
<dbReference type="Pfam" id="PF01807">
    <property type="entry name" value="Zn_ribbon_DnaG"/>
    <property type="match status" value="1"/>
</dbReference>
<keyword evidence="16" id="KW-1185">Reference proteome</keyword>
<dbReference type="HAMAP" id="MF_00974">
    <property type="entry name" value="DNA_primase_DnaG"/>
    <property type="match status" value="1"/>
</dbReference>
<dbReference type="Gene3D" id="1.10.860.10">
    <property type="entry name" value="DNAb Helicase, Chain A"/>
    <property type="match status" value="1"/>
</dbReference>
<evidence type="ECO:0000256" key="1">
    <source>
        <dbReference type="ARBA" id="ARBA00022478"/>
    </source>
</evidence>
<evidence type="ECO:0000259" key="14">
    <source>
        <dbReference type="PROSITE" id="PS50880"/>
    </source>
</evidence>
<keyword evidence="9" id="KW-0460">Magnesium</keyword>
<dbReference type="InterPro" id="IPR036977">
    <property type="entry name" value="DNA_primase_Znf_CHC2"/>
</dbReference>
<dbReference type="PANTHER" id="PTHR30313">
    <property type="entry name" value="DNA PRIMASE"/>
    <property type="match status" value="1"/>
</dbReference>
<comment type="similarity">
    <text evidence="12 13">Belongs to the DnaG primase family.</text>
</comment>
<proteinExistence type="inferred from homology"/>
<dbReference type="EC" id="2.7.7.101" evidence="12"/>
<dbReference type="InterPro" id="IPR037068">
    <property type="entry name" value="DNA_primase_core_N_sf"/>
</dbReference>
<dbReference type="SMART" id="SM00493">
    <property type="entry name" value="TOPRIM"/>
    <property type="match status" value="1"/>
</dbReference>
<dbReference type="InterPro" id="IPR019475">
    <property type="entry name" value="DNA_primase_DnaB-bd"/>
</dbReference>
<evidence type="ECO:0000313" key="15">
    <source>
        <dbReference type="EMBL" id="MCQ9209900.1"/>
    </source>
</evidence>
<dbReference type="PROSITE" id="PS50880">
    <property type="entry name" value="TOPRIM"/>
    <property type="match status" value="1"/>
</dbReference>
<comment type="domain">
    <text evidence="12">Contains an N-terminal zinc-binding domain, a central core domain that contains the primase activity, and a C-terminal DnaB-binding domain.</text>
</comment>
<gene>
    <name evidence="12 15" type="primary">dnaG</name>
    <name evidence="15" type="ORF">NPA36_04980</name>
</gene>
<evidence type="ECO:0000256" key="11">
    <source>
        <dbReference type="ARBA" id="ARBA00023163"/>
    </source>
</evidence>
<comment type="function">
    <text evidence="12 13">RNA polymerase that catalyzes the synthesis of short RNA molecules used as primers for DNA polymerase during DNA replication.</text>
</comment>
<dbReference type="InterPro" id="IPR006295">
    <property type="entry name" value="DNA_primase_DnaG"/>
</dbReference>
<keyword evidence="1 12" id="KW-0240">DNA-directed RNA polymerase</keyword>
<sequence>MSNGIPNEIVAQIQSEVNVVDIVNQYVQLKKRGKNYFGFCPFHDERTPSFSVSEDKQLFYCFSCGRGGSVFSFISEVEGLSFTESVAKVVEMADLPFEISSQSSGERQEITKHHNLYLAHQEAEGLYKHVLLHTRGGETALNYLLDRGYSQETIETFALGFSPQNRTTLVSVLKPLNLTEEELNSTGLFVQNEETFEFIDRFYQRIMIPLRDANGKVVGFSGRILPAIEDSLVDQHQAKYLNSPESPLFNKRNFLFNFDLARPEIRRQSKVILFEGYMDVIAAYQAGVTNGVASMGTSLTQEQIRILNRASDQIVIAYDGDRAGQEATKRAIEIIQEYSTMSIAILPLEDGMDPDEFIKKFGATAFKERIEHQVETVFQFKKRFLRGQYRLEIEKERVEYVEQLIQEIAQIKSIVEQDIVIGELTKEFAVSNETIRMQIGQYLAKHKSKPKQVDLVNRIEPKESFINKGQSLLEPSQKHLLYRLIHSPQAWTYLFAAQEDFYFPEEDYQQIYFLLQHFRNQQGVDFQYHDFLNQLTDQTSIQIVTSLEWLDISEECSKREIEDLVFFLSVKVQLKEKDRLLTQNIKLAQERGDFPLMQQLMIEKIGVQRQLKQRIGSNS</sequence>
<keyword evidence="3 12" id="KW-0808">Transferase</keyword>
<keyword evidence="8 12" id="KW-0862">Zinc</keyword>
<dbReference type="Gene3D" id="3.90.980.10">
    <property type="entry name" value="DNA primase, catalytic core, N-terminal domain"/>
    <property type="match status" value="1"/>
</dbReference>
<dbReference type="EMBL" id="JANHNZ010000003">
    <property type="protein sequence ID" value="MCQ9209900.1"/>
    <property type="molecule type" value="Genomic_DNA"/>
</dbReference>
<dbReference type="PANTHER" id="PTHR30313:SF2">
    <property type="entry name" value="DNA PRIMASE"/>
    <property type="match status" value="1"/>
</dbReference>
<dbReference type="InterPro" id="IPR002694">
    <property type="entry name" value="Znf_CHC2"/>
</dbReference>
<evidence type="ECO:0000256" key="12">
    <source>
        <dbReference type="HAMAP-Rule" id="MF_00974"/>
    </source>
</evidence>
<feature type="zinc finger region" description="CHC2-type" evidence="12">
    <location>
        <begin position="40"/>
        <end position="64"/>
    </location>
</feature>
<dbReference type="Proteomes" id="UP001059480">
    <property type="component" value="Unassembled WGS sequence"/>
</dbReference>
<reference evidence="15" key="3">
    <citation type="journal article" date="2023" name="Microbiol. Resour. Announc.">
        <title>Draft Genome Sequence of Granulicatella sp. Strain S8, Isolated from a Marine Fish, Seriola quinqueradiata.</title>
        <authorList>
            <person name="Lee M."/>
            <person name="Farooq A."/>
            <person name="Jeong J.B."/>
            <person name="Jung M.Y."/>
        </authorList>
    </citation>
    <scope>NUCLEOTIDE SEQUENCE</scope>
    <source>
        <strain evidence="15">S8</strain>
    </source>
</reference>
<dbReference type="InterPro" id="IPR016136">
    <property type="entry name" value="DNA_helicase_N/primase_C"/>
</dbReference>
<keyword evidence="6 12" id="KW-0479">Metal-binding</keyword>
<dbReference type="NCBIfam" id="TIGR01391">
    <property type="entry name" value="dnaG"/>
    <property type="match status" value="1"/>
</dbReference>
<evidence type="ECO:0000256" key="10">
    <source>
        <dbReference type="ARBA" id="ARBA00023125"/>
    </source>
</evidence>
<dbReference type="RefSeq" id="WP_256945006.1">
    <property type="nucleotide sequence ID" value="NZ_JANHNZ010000003.1"/>
</dbReference>
<evidence type="ECO:0000256" key="4">
    <source>
        <dbReference type="ARBA" id="ARBA00022695"/>
    </source>
</evidence>
<dbReference type="PIRSF" id="PIRSF002811">
    <property type="entry name" value="DnaG"/>
    <property type="match status" value="1"/>
</dbReference>
<organism evidence="15 16">
    <name type="scientific">Granulicatella seriolae</name>
    <dbReference type="NCBI Taxonomy" id="2967226"/>
    <lineage>
        <taxon>Bacteria</taxon>
        <taxon>Bacillati</taxon>
        <taxon>Bacillota</taxon>
        <taxon>Bacilli</taxon>
        <taxon>Lactobacillales</taxon>
        <taxon>Carnobacteriaceae</taxon>
        <taxon>Granulicatella</taxon>
    </lineage>
</organism>
<keyword evidence="10 12" id="KW-0238">DNA-binding</keyword>
<keyword evidence="7 12" id="KW-0863">Zinc-finger</keyword>